<dbReference type="Pfam" id="PF01008">
    <property type="entry name" value="IF-2B"/>
    <property type="match status" value="1"/>
</dbReference>
<dbReference type="Gene3D" id="1.20.120.420">
    <property type="entry name" value="translation initiation factor eif-2b, domain 1"/>
    <property type="match status" value="1"/>
</dbReference>
<dbReference type="Proteomes" id="UP000193467">
    <property type="component" value="Unassembled WGS sequence"/>
</dbReference>
<dbReference type="AlphaFoldDB" id="A0A1Y2G1B3"/>
<dbReference type="NCBIfam" id="NF004326">
    <property type="entry name" value="PRK05720.1"/>
    <property type="match status" value="1"/>
</dbReference>
<comment type="similarity">
    <text evidence="1 4">Belongs to the eIF-2B alpha/beta/delta subunits family.</text>
</comment>
<dbReference type="InterPro" id="IPR027363">
    <property type="entry name" value="M1Pi_N"/>
</dbReference>
<evidence type="ECO:0008006" key="7">
    <source>
        <dbReference type="Google" id="ProtNLM"/>
    </source>
</evidence>
<dbReference type="EMBL" id="MCGR01000005">
    <property type="protein sequence ID" value="ORY89752.1"/>
    <property type="molecule type" value="Genomic_DNA"/>
</dbReference>
<keyword evidence="6" id="KW-1185">Reference proteome</keyword>
<dbReference type="InterPro" id="IPR000649">
    <property type="entry name" value="IF-2B-related"/>
</dbReference>
<evidence type="ECO:0000313" key="6">
    <source>
        <dbReference type="Proteomes" id="UP000193467"/>
    </source>
</evidence>
<dbReference type="STRING" id="106004.A0A1Y2G1B3"/>
<sequence length="422" mass="44919">MAVTTPLTAFRITGGRTFEQAQSVEIIDQLLLPHTIRWEQVSTIEEAFAAIKSMKIRGAPAIASLASLGIASELLTLLSGKSSPSFPAESLASATELLSLLLKQTAYLLTSRPTAVNLLEALSRIESAAKQTTEAGADGHQLARKVVDVAVGVWEEDRERNVAIGDNGARWILEKLEREGTIEKGEKINVLTVCNTGSLATSAYGTALGVITSLHHMGRLSHAYYAQTGPYQQGARLTSMELASLGIENTMVCDTAIGALLAEKRVHLFVAGADRIAANGDTANKISTYQISLLCSSPHPFSPNPPIPVLVAAPVTTLDLAMDSGRSIIIEQRPSWEACTVRGRVVEVDEMIKSGGKIEPAQEGVDVEVATVLVTPPNTRAWNPAFDVTPASLIAGIVTELGVAKKEQGAEYDLRSFVKAGK</sequence>
<dbReference type="InterPro" id="IPR037171">
    <property type="entry name" value="NagB/RpiA_transferase-like"/>
</dbReference>
<dbReference type="Gene3D" id="3.40.50.10470">
    <property type="entry name" value="Translation initiation factor eif-2b, domain 2"/>
    <property type="match status" value="1"/>
</dbReference>
<evidence type="ECO:0000313" key="5">
    <source>
        <dbReference type="EMBL" id="ORY89752.1"/>
    </source>
</evidence>
<dbReference type="GO" id="GO:0046523">
    <property type="term" value="F:S-methyl-5-thioribose-1-phosphate isomerase activity"/>
    <property type="evidence" value="ECO:0007669"/>
    <property type="project" value="TreeGrafter"/>
</dbReference>
<evidence type="ECO:0000256" key="4">
    <source>
        <dbReference type="RuleBase" id="RU003814"/>
    </source>
</evidence>
<dbReference type="InParanoid" id="A0A1Y2G1B3"/>
<comment type="caution">
    <text evidence="5">The sequence shown here is derived from an EMBL/GenBank/DDBJ whole genome shotgun (WGS) entry which is preliminary data.</text>
</comment>
<keyword evidence="3" id="KW-0413">Isomerase</keyword>
<protein>
    <recommendedName>
        <fullName evidence="7">S-methyl-5-thioribose-1-phosphate isomerase</fullName>
    </recommendedName>
</protein>
<dbReference type="NCBIfam" id="TIGR00524">
    <property type="entry name" value="eIF-2B_rel"/>
    <property type="match status" value="1"/>
</dbReference>
<dbReference type="FunCoup" id="A0A1Y2G1B3">
    <property type="interactions" value="268"/>
</dbReference>
<keyword evidence="2" id="KW-0028">Amino-acid biosynthesis</keyword>
<gene>
    <name evidence="5" type="ORF">BCR35DRAFT_275546</name>
</gene>
<dbReference type="InterPro" id="IPR005251">
    <property type="entry name" value="IF-M1Pi"/>
</dbReference>
<dbReference type="OrthoDB" id="2461at2759"/>
<dbReference type="SUPFAM" id="SSF100950">
    <property type="entry name" value="NagB/RpiA/CoA transferase-like"/>
    <property type="match status" value="1"/>
</dbReference>
<dbReference type="PANTHER" id="PTHR43475">
    <property type="entry name" value="METHYLTHIORIBOSE-1-PHOSPHATE ISOMERASE"/>
    <property type="match status" value="1"/>
</dbReference>
<evidence type="ECO:0000256" key="2">
    <source>
        <dbReference type="ARBA" id="ARBA00023167"/>
    </source>
</evidence>
<dbReference type="FunFam" id="1.20.120.420:FF:000003">
    <property type="entry name" value="Methylthioribose-1-phosphate isomerase"/>
    <property type="match status" value="1"/>
</dbReference>
<keyword evidence="2" id="KW-0486">Methionine biosynthesis</keyword>
<evidence type="ECO:0000256" key="1">
    <source>
        <dbReference type="ARBA" id="ARBA00007251"/>
    </source>
</evidence>
<reference evidence="5 6" key="1">
    <citation type="submission" date="2016-07" db="EMBL/GenBank/DDBJ databases">
        <title>Pervasive Adenine N6-methylation of Active Genes in Fungi.</title>
        <authorList>
            <consortium name="DOE Joint Genome Institute"/>
            <person name="Mondo S.J."/>
            <person name="Dannebaum R.O."/>
            <person name="Kuo R.C."/>
            <person name="Labutti K."/>
            <person name="Haridas S."/>
            <person name="Kuo A."/>
            <person name="Salamov A."/>
            <person name="Ahrendt S.R."/>
            <person name="Lipzen A."/>
            <person name="Sullivan W."/>
            <person name="Andreopoulos W.B."/>
            <person name="Clum A."/>
            <person name="Lindquist E."/>
            <person name="Daum C."/>
            <person name="Ramamoorthy G.K."/>
            <person name="Gryganskyi A."/>
            <person name="Culley D."/>
            <person name="Magnuson J.K."/>
            <person name="James T.Y."/>
            <person name="O'Malley M.A."/>
            <person name="Stajich J.E."/>
            <person name="Spatafora J.W."/>
            <person name="Visel A."/>
            <person name="Grigoriev I.V."/>
        </authorList>
    </citation>
    <scope>NUCLEOTIDE SEQUENCE [LARGE SCALE GENOMIC DNA]</scope>
    <source>
        <strain evidence="5 6">62-1032</strain>
    </source>
</reference>
<proteinExistence type="inferred from homology"/>
<dbReference type="NCBIfam" id="TIGR00512">
    <property type="entry name" value="salvage_mtnA"/>
    <property type="match status" value="1"/>
</dbReference>
<dbReference type="GO" id="GO:0019509">
    <property type="term" value="P:L-methionine salvage from methylthioadenosine"/>
    <property type="evidence" value="ECO:0007669"/>
    <property type="project" value="TreeGrafter"/>
</dbReference>
<organism evidence="5 6">
    <name type="scientific">Leucosporidium creatinivorum</name>
    <dbReference type="NCBI Taxonomy" id="106004"/>
    <lineage>
        <taxon>Eukaryota</taxon>
        <taxon>Fungi</taxon>
        <taxon>Dikarya</taxon>
        <taxon>Basidiomycota</taxon>
        <taxon>Pucciniomycotina</taxon>
        <taxon>Microbotryomycetes</taxon>
        <taxon>Leucosporidiales</taxon>
        <taxon>Leucosporidium</taxon>
    </lineage>
</organism>
<dbReference type="InterPro" id="IPR011559">
    <property type="entry name" value="Initiation_fac_2B_a/b/d"/>
</dbReference>
<evidence type="ECO:0000256" key="3">
    <source>
        <dbReference type="ARBA" id="ARBA00023235"/>
    </source>
</evidence>
<name>A0A1Y2G1B3_9BASI</name>
<dbReference type="PANTHER" id="PTHR43475:SF1">
    <property type="entry name" value="METHYLTHIORIBOSE-1-PHOSPHATE ISOMERASE"/>
    <property type="match status" value="1"/>
</dbReference>
<accession>A0A1Y2G1B3</accession>
<dbReference type="InterPro" id="IPR042529">
    <property type="entry name" value="IF_2B-like_C"/>
</dbReference>